<organism evidence="4">
    <name type="scientific">uncultured Caudovirales phage</name>
    <dbReference type="NCBI Taxonomy" id="2100421"/>
    <lineage>
        <taxon>Viruses</taxon>
        <taxon>Duplodnaviria</taxon>
        <taxon>Heunggongvirae</taxon>
        <taxon>Uroviricota</taxon>
        <taxon>Caudoviricetes</taxon>
        <taxon>Peduoviridae</taxon>
        <taxon>Maltschvirus</taxon>
        <taxon>Maltschvirus maltsch</taxon>
    </lineage>
</organism>
<evidence type="ECO:0000256" key="1">
    <source>
        <dbReference type="SAM" id="MobiDB-lite"/>
    </source>
</evidence>
<evidence type="ECO:0000313" key="2">
    <source>
        <dbReference type="EMBL" id="CAB4151899.1"/>
    </source>
</evidence>
<feature type="region of interest" description="Disordered" evidence="1">
    <location>
        <begin position="129"/>
        <end position="161"/>
    </location>
</feature>
<evidence type="ECO:0000313" key="3">
    <source>
        <dbReference type="EMBL" id="CAB4172470.1"/>
    </source>
</evidence>
<evidence type="ECO:0000313" key="6">
    <source>
        <dbReference type="EMBL" id="CAB4214829.1"/>
    </source>
</evidence>
<dbReference type="EMBL" id="LR796570">
    <property type="protein sequence ID" value="CAB4151899.1"/>
    <property type="molecule type" value="Genomic_DNA"/>
</dbReference>
<gene>
    <name evidence="4" type="ORF">UFOVP1104_35</name>
    <name evidence="5" type="ORF">UFOVP1371_48</name>
    <name evidence="6" type="ORF">UFOVP1468_56</name>
    <name evidence="7" type="ORF">UFOVP1555_6</name>
    <name evidence="2" type="ORF">UFOVP596_39</name>
    <name evidence="3" type="ORF">UFOVP938_5</name>
</gene>
<dbReference type="EMBL" id="LR797322">
    <property type="protein sequence ID" value="CAB4202910.1"/>
    <property type="molecule type" value="Genomic_DNA"/>
</dbReference>
<evidence type="ECO:0000313" key="7">
    <source>
        <dbReference type="EMBL" id="CAB5229226.1"/>
    </source>
</evidence>
<name>A0A6J5QM68_9CAUD</name>
<sequence length="161" mass="17752">MARIMRDYKCEEHGYFEAYAPVCPDGCEKGVMMVFLQAPGLVSAKTKKSDKTVRKLADDFKMTNVKSTREGESQAGYYTRQNSDVPKEVAEAQKVREPRAGDAAIWGGSVNNMAMPSLLRGGAFKPVRDEQVGFNPKDNSNLTGPRAASYVADHENLSIKK</sequence>
<protein>
    <submittedName>
        <fullName evidence="4">Uncharacterized protein</fullName>
    </submittedName>
</protein>
<dbReference type="EMBL" id="LR798399">
    <property type="protein sequence ID" value="CAB5229226.1"/>
    <property type="molecule type" value="Genomic_DNA"/>
</dbReference>
<reference evidence="4" key="1">
    <citation type="submission" date="2020-05" db="EMBL/GenBank/DDBJ databases">
        <authorList>
            <person name="Chiriac C."/>
            <person name="Salcher M."/>
            <person name="Ghai R."/>
            <person name="Kavagutti S V."/>
        </authorList>
    </citation>
    <scope>NUCLEOTIDE SEQUENCE</scope>
</reference>
<feature type="compositionally biased region" description="Basic and acidic residues" evidence="1">
    <location>
        <begin position="152"/>
        <end position="161"/>
    </location>
</feature>
<accession>A0A6J5QM68</accession>
<dbReference type="EMBL" id="LR797416">
    <property type="protein sequence ID" value="CAB4214829.1"/>
    <property type="molecule type" value="Genomic_DNA"/>
</dbReference>
<evidence type="ECO:0000313" key="5">
    <source>
        <dbReference type="EMBL" id="CAB4202910.1"/>
    </source>
</evidence>
<evidence type="ECO:0000313" key="4">
    <source>
        <dbReference type="EMBL" id="CAB4183597.1"/>
    </source>
</evidence>
<dbReference type="EMBL" id="LR797047">
    <property type="protein sequence ID" value="CAB4183597.1"/>
    <property type="molecule type" value="Genomic_DNA"/>
</dbReference>
<proteinExistence type="predicted"/>
<dbReference type="EMBL" id="LR796883">
    <property type="protein sequence ID" value="CAB4172470.1"/>
    <property type="molecule type" value="Genomic_DNA"/>
</dbReference>